<feature type="compositionally biased region" description="Polar residues" evidence="8">
    <location>
        <begin position="685"/>
        <end position="695"/>
    </location>
</feature>
<feature type="compositionally biased region" description="Low complexity" evidence="8">
    <location>
        <begin position="505"/>
        <end position="515"/>
    </location>
</feature>
<comment type="caution">
    <text evidence="10">The sequence shown here is derived from an EMBL/GenBank/DDBJ whole genome shotgun (WGS) entry which is preliminary data.</text>
</comment>
<dbReference type="Proteomes" id="UP001458880">
    <property type="component" value="Unassembled WGS sequence"/>
</dbReference>
<dbReference type="InterPro" id="IPR024137">
    <property type="entry name" value="His_deAcase_cplx_SAP130"/>
</dbReference>
<keyword evidence="11" id="KW-1185">Reference proteome</keyword>
<evidence type="ECO:0000259" key="9">
    <source>
        <dbReference type="Pfam" id="PF16014"/>
    </source>
</evidence>
<sequence length="935" mass="100544">MSTNADDEKTEAGKSFPLDLASKLSGIKTIDAKPSLVSSQQLRNMRVLTHSSSSSGQTSVGTPTIITTNIMSQVLKQAGQSQTQGSGSITVQRPTQITLTTPVVPQTPAYHVPRGPAVVANLAAPRSNVATAIRASMVVTQTTPAFVRPPRTPSPAQGTTWLATNATNGSQLKGSPSVLSPPIRAGTVANTTNKQSQIIGRSQAVSQNISNLRPTTTILQSAITVGQGNQIHPFKSTQNTTGIQAIGGTVTVAQVVPSRTQTLVYSTGNTHFSSTPRLTIANSVQGQRQISTPRPVAQVTATRLPINVPQTGTARIVTPQAALLTSGTRISTVSTSQQTTVIGAQRALLTSGTRISTVSTSQQTTVIGAQRIISTTQSQNVPLSRLSVSVPNQTQMAVTSNPQNRTLQTQTAKVITQPGPGAIHLTQMPTATIKSTQNIVTPTTRTINVQPAIVTQRMGSVVSSQAIPMAKVFPQPGDNQGGSSTANVFIHPPVTSVPRRTSPGPQNSVSQTPVSVPSTTVSYSIASGAYFFDTTANYTRPFNQQQTSFSTITQGTTQQIRPTNLGIVTNQSMRFNPIMVVETSRSQPQFTQETAEQTHQTTPTPTKLTSSPRPSILRSPLKSAKNLQTVLSSVLSQPPISPDSAGNGNSSGGSTTISATSSPGPGEVNDDSLPHAPMNMYILGGSTTISATSSPGPGEVNDDSLPHAPMNIKEEEENRPPLEMSPRKKPRKQQLTGNDIDEHNDDMQFISEASVKKDDESDGNRSDMQREDSPELPTIPVVRKPASACLLNSYRHTWKTTHNHFLRYSDVRPKDERRPTIMDLANQCKVLDKVNGWKIHHLSTQMLDLAEQGETVYNQLEELLKSTESKEESFDNDINRINELIKGNLQRIKIINEGMIEAKSTIMKIFDHKVHVTDIINRCASKRNFKKREKS</sequence>
<gene>
    <name evidence="10" type="ORF">QE152_g24914</name>
</gene>
<evidence type="ECO:0000256" key="8">
    <source>
        <dbReference type="SAM" id="MobiDB-lite"/>
    </source>
</evidence>
<keyword evidence="7" id="KW-0175">Coiled coil</keyword>
<dbReference type="GO" id="GO:0000122">
    <property type="term" value="P:negative regulation of transcription by RNA polymerase II"/>
    <property type="evidence" value="ECO:0007669"/>
    <property type="project" value="TreeGrafter"/>
</dbReference>
<feature type="region of interest" description="Disordered" evidence="8">
    <location>
        <begin position="475"/>
        <end position="515"/>
    </location>
</feature>
<evidence type="ECO:0000256" key="6">
    <source>
        <dbReference type="ARBA" id="ARBA00023242"/>
    </source>
</evidence>
<feature type="compositionally biased region" description="Low complexity" evidence="8">
    <location>
        <begin position="642"/>
        <end position="666"/>
    </location>
</feature>
<dbReference type="PANTHER" id="PTHR13497">
    <property type="entry name" value="HISTONE DEACETYLASE COMPLEX SUBUNIT SAP130"/>
    <property type="match status" value="1"/>
</dbReference>
<evidence type="ECO:0000256" key="1">
    <source>
        <dbReference type="ARBA" id="ARBA00004123"/>
    </source>
</evidence>
<comment type="similarity">
    <text evidence="2">Belongs to the SAP130 family.</text>
</comment>
<accession>A0AAW1K3C1</accession>
<evidence type="ECO:0000256" key="2">
    <source>
        <dbReference type="ARBA" id="ARBA00007859"/>
    </source>
</evidence>
<dbReference type="AlphaFoldDB" id="A0AAW1K3C1"/>
<feature type="domain" description="Histone deacetylase complex subunit SAP130 C-terminal" evidence="9">
    <location>
        <begin position="590"/>
        <end position="921"/>
    </location>
</feature>
<feature type="compositionally biased region" description="Low complexity" evidence="8">
    <location>
        <begin position="589"/>
        <end position="618"/>
    </location>
</feature>
<feature type="region of interest" description="Disordered" evidence="8">
    <location>
        <begin position="584"/>
        <end position="618"/>
    </location>
</feature>
<feature type="compositionally biased region" description="Polar residues" evidence="8">
    <location>
        <begin position="477"/>
        <end position="487"/>
    </location>
</feature>
<protein>
    <submittedName>
        <fullName evidence="10">Histone deacetylase complex subunit SAP130 C-terminus</fullName>
    </submittedName>
</protein>
<keyword evidence="5" id="KW-0804">Transcription</keyword>
<feature type="compositionally biased region" description="Basic and acidic residues" evidence="8">
    <location>
        <begin position="754"/>
        <end position="773"/>
    </location>
</feature>
<keyword evidence="6" id="KW-0539">Nucleus</keyword>
<evidence type="ECO:0000256" key="7">
    <source>
        <dbReference type="SAM" id="Coils"/>
    </source>
</evidence>
<evidence type="ECO:0000256" key="3">
    <source>
        <dbReference type="ARBA" id="ARBA00022491"/>
    </source>
</evidence>
<keyword evidence="3" id="KW-0678">Repressor</keyword>
<proteinExistence type="inferred from homology"/>
<dbReference type="GO" id="GO:0070822">
    <property type="term" value="C:Sin3-type complex"/>
    <property type="evidence" value="ECO:0007669"/>
    <property type="project" value="TreeGrafter"/>
</dbReference>
<evidence type="ECO:0000256" key="4">
    <source>
        <dbReference type="ARBA" id="ARBA00023015"/>
    </source>
</evidence>
<organism evidence="10 11">
    <name type="scientific">Popillia japonica</name>
    <name type="common">Japanese beetle</name>
    <dbReference type="NCBI Taxonomy" id="7064"/>
    <lineage>
        <taxon>Eukaryota</taxon>
        <taxon>Metazoa</taxon>
        <taxon>Ecdysozoa</taxon>
        <taxon>Arthropoda</taxon>
        <taxon>Hexapoda</taxon>
        <taxon>Insecta</taxon>
        <taxon>Pterygota</taxon>
        <taxon>Neoptera</taxon>
        <taxon>Endopterygota</taxon>
        <taxon>Coleoptera</taxon>
        <taxon>Polyphaga</taxon>
        <taxon>Scarabaeiformia</taxon>
        <taxon>Scarabaeidae</taxon>
        <taxon>Rutelinae</taxon>
        <taxon>Popillia</taxon>
    </lineage>
</organism>
<dbReference type="EMBL" id="JASPKY010000264">
    <property type="protein sequence ID" value="KAK9712396.1"/>
    <property type="molecule type" value="Genomic_DNA"/>
</dbReference>
<dbReference type="PANTHER" id="PTHR13497:SF3">
    <property type="entry name" value="HISTONE DEACETYLASE COMPLEX SUBUNIT SAP130"/>
    <property type="match status" value="1"/>
</dbReference>
<reference evidence="10 11" key="1">
    <citation type="journal article" date="2024" name="BMC Genomics">
        <title>De novo assembly and annotation of Popillia japonica's genome with initial clues to its potential as an invasive pest.</title>
        <authorList>
            <person name="Cucini C."/>
            <person name="Boschi S."/>
            <person name="Funari R."/>
            <person name="Cardaioli E."/>
            <person name="Iannotti N."/>
            <person name="Marturano G."/>
            <person name="Paoli F."/>
            <person name="Bruttini M."/>
            <person name="Carapelli A."/>
            <person name="Frati F."/>
            <person name="Nardi F."/>
        </authorList>
    </citation>
    <scope>NUCLEOTIDE SEQUENCE [LARGE SCALE GENOMIC DNA]</scope>
    <source>
        <strain evidence="10">DMR45628</strain>
    </source>
</reference>
<name>A0AAW1K3C1_POPJA</name>
<evidence type="ECO:0000313" key="10">
    <source>
        <dbReference type="EMBL" id="KAK9712396.1"/>
    </source>
</evidence>
<comment type="subcellular location">
    <subcellularLocation>
        <location evidence="1">Nucleus</location>
    </subcellularLocation>
</comment>
<dbReference type="InterPro" id="IPR031963">
    <property type="entry name" value="SAP130_C"/>
</dbReference>
<evidence type="ECO:0000256" key="5">
    <source>
        <dbReference type="ARBA" id="ARBA00023163"/>
    </source>
</evidence>
<keyword evidence="4" id="KW-0805">Transcription regulation</keyword>
<evidence type="ECO:0000313" key="11">
    <source>
        <dbReference type="Proteomes" id="UP001458880"/>
    </source>
</evidence>
<feature type="region of interest" description="Disordered" evidence="8">
    <location>
        <begin position="632"/>
        <end position="775"/>
    </location>
</feature>
<dbReference type="Pfam" id="PF16014">
    <property type="entry name" value="SAP130_C"/>
    <property type="match status" value="1"/>
</dbReference>
<feature type="coiled-coil region" evidence="7">
    <location>
        <begin position="850"/>
        <end position="877"/>
    </location>
</feature>